<evidence type="ECO:0000256" key="11">
    <source>
        <dbReference type="ARBA" id="ARBA00022801"/>
    </source>
</evidence>
<evidence type="ECO:0000256" key="20">
    <source>
        <dbReference type="ARBA" id="ARBA00033328"/>
    </source>
</evidence>
<dbReference type="OrthoDB" id="9769665at2"/>
<dbReference type="PATRIC" id="fig|1605367.3.peg.1214"/>
<proteinExistence type="predicted"/>
<evidence type="ECO:0000256" key="1">
    <source>
        <dbReference type="ARBA" id="ARBA00004240"/>
    </source>
</evidence>
<keyword evidence="16" id="KW-0865">Zymogen</keyword>
<evidence type="ECO:0000256" key="12">
    <source>
        <dbReference type="ARBA" id="ARBA00022824"/>
    </source>
</evidence>
<protein>
    <recommendedName>
        <fullName evidence="5">Carboxypeptidase Q</fullName>
    </recommendedName>
    <alternativeName>
        <fullName evidence="20">Plasma glutamate carboxypeptidase</fullName>
    </alternativeName>
</protein>
<evidence type="ECO:0000256" key="5">
    <source>
        <dbReference type="ARBA" id="ARBA00014116"/>
    </source>
</evidence>
<dbReference type="GO" id="GO:0046872">
    <property type="term" value="F:metal ion binding"/>
    <property type="evidence" value="ECO:0007669"/>
    <property type="project" value="UniProtKB-KW"/>
</dbReference>
<feature type="domain" description="Peptidase M28" evidence="23">
    <location>
        <begin position="253"/>
        <end position="446"/>
    </location>
</feature>
<evidence type="ECO:0000259" key="23">
    <source>
        <dbReference type="Pfam" id="PF04389"/>
    </source>
</evidence>
<dbReference type="GO" id="GO:0070573">
    <property type="term" value="F:metallodipeptidase activity"/>
    <property type="evidence" value="ECO:0007669"/>
    <property type="project" value="InterPro"/>
</dbReference>
<dbReference type="Gene3D" id="3.40.630.10">
    <property type="entry name" value="Zn peptidases"/>
    <property type="match status" value="1"/>
</dbReference>
<keyword evidence="12" id="KW-0256">Endoplasmic reticulum</keyword>
<evidence type="ECO:0000256" key="3">
    <source>
        <dbReference type="ARBA" id="ARBA00004555"/>
    </source>
</evidence>
<feature type="domain" description="PA" evidence="22">
    <location>
        <begin position="129"/>
        <end position="225"/>
    </location>
</feature>
<reference evidence="24 25" key="1">
    <citation type="submission" date="2015-07" db="EMBL/GenBank/DDBJ databases">
        <title>The draft genome sequence of Leadbetterella sp. JN14-9.</title>
        <authorList>
            <person name="Liu Y."/>
            <person name="Du J."/>
            <person name="Shao Z."/>
        </authorList>
    </citation>
    <scope>NUCLEOTIDE SEQUENCE [LARGE SCALE GENOMIC DNA]</scope>
    <source>
        <strain evidence="24 25">JN14-9</strain>
    </source>
</reference>
<keyword evidence="9" id="KW-0479">Metal-binding</keyword>
<keyword evidence="13" id="KW-0862">Zinc</keyword>
<keyword evidence="11" id="KW-0378">Hydrolase</keyword>
<dbReference type="EMBL" id="LGTQ01000016">
    <property type="protein sequence ID" value="KPM46605.1"/>
    <property type="molecule type" value="Genomic_DNA"/>
</dbReference>
<keyword evidence="17" id="KW-0325">Glycoprotein</keyword>
<evidence type="ECO:0000256" key="9">
    <source>
        <dbReference type="ARBA" id="ARBA00022723"/>
    </source>
</evidence>
<evidence type="ECO:0000256" key="13">
    <source>
        <dbReference type="ARBA" id="ARBA00022833"/>
    </source>
</evidence>
<evidence type="ECO:0000256" key="6">
    <source>
        <dbReference type="ARBA" id="ARBA00022525"/>
    </source>
</evidence>
<keyword evidence="10 21" id="KW-0732">Signal</keyword>
<dbReference type="Proteomes" id="UP000050454">
    <property type="component" value="Unassembled WGS sequence"/>
</dbReference>
<keyword evidence="15" id="KW-0482">Metalloprotease</keyword>
<name>A0A0P7BX14_9BACT</name>
<evidence type="ECO:0000259" key="22">
    <source>
        <dbReference type="Pfam" id="PF02225"/>
    </source>
</evidence>
<evidence type="ECO:0000256" key="7">
    <source>
        <dbReference type="ARBA" id="ARBA00022645"/>
    </source>
</evidence>
<dbReference type="InterPro" id="IPR003137">
    <property type="entry name" value="PA_domain"/>
</dbReference>
<keyword evidence="7" id="KW-0121">Carboxypeptidase</keyword>
<evidence type="ECO:0000256" key="4">
    <source>
        <dbReference type="ARBA" id="ARBA00004613"/>
    </source>
</evidence>
<evidence type="ECO:0000313" key="25">
    <source>
        <dbReference type="Proteomes" id="UP000050454"/>
    </source>
</evidence>
<dbReference type="InterPro" id="IPR039866">
    <property type="entry name" value="CPQ"/>
</dbReference>
<dbReference type="GO" id="GO:0004177">
    <property type="term" value="F:aminopeptidase activity"/>
    <property type="evidence" value="ECO:0007669"/>
    <property type="project" value="UniProtKB-KW"/>
</dbReference>
<sequence length="488" mass="54312">MTKFLSIFGFLSLILLSSFQNFGGKTESTFKAINKNVDRKSNAFENLKLATQQIGHRLTGSENGKKAEDFIANTLKSYGYSNTDFQPFEVNSWSRGKLDLVIVPDNSDNFREVDAVSLGHSPKAAHVRAKIVDCGDGLYEDFEKVAVDLNGKVAMFNVDVRSSKNQGKKNLHRSEKTALAIKHGAVAVILINKVKGDVLLTGTASVTGELIDIPAICISYDSGRNIRHWIYDEKNITADIDMLNFFRPVKARNVRAIHNDKAKNASEKIVIGAHLDSWDLAQGAVDNGLGAFSILDIARVFSELKLKTKRPIEFAFFMGEEQGLLGSKAYVNHAIEHKELQNIGLMINLDMLNNCSGFNAFGNDELKTMIDETGDIISEMFGEYGNNNSNHAGLHSDHEYFMLAGVPVCVPSGKLTEDVLNCYHADCDSFDLINKSEIENNVKYVSMMLYALANAKSLPKHKNAEETRDYLIAQNLKEELILGKKWRW</sequence>
<comment type="subcellular location">
    <subcellularLocation>
        <location evidence="1">Endoplasmic reticulum</location>
    </subcellularLocation>
    <subcellularLocation>
        <location evidence="3">Golgi apparatus</location>
    </subcellularLocation>
    <subcellularLocation>
        <location evidence="2">Lysosome</location>
    </subcellularLocation>
    <subcellularLocation>
        <location evidence="4">Secreted</location>
    </subcellularLocation>
</comment>
<keyword evidence="8" id="KW-0645">Protease</keyword>
<dbReference type="InterPro" id="IPR046450">
    <property type="entry name" value="PA_dom_sf"/>
</dbReference>
<feature type="chain" id="PRO_5006136337" description="Carboxypeptidase Q" evidence="21">
    <location>
        <begin position="24"/>
        <end position="488"/>
    </location>
</feature>
<dbReference type="RefSeq" id="WP_055151841.1">
    <property type="nucleotide sequence ID" value="NZ_JXSZ01000016.1"/>
</dbReference>
<dbReference type="GO" id="GO:0004180">
    <property type="term" value="F:carboxypeptidase activity"/>
    <property type="evidence" value="ECO:0007669"/>
    <property type="project" value="UniProtKB-KW"/>
</dbReference>
<dbReference type="Pfam" id="PF02225">
    <property type="entry name" value="PA"/>
    <property type="match status" value="1"/>
</dbReference>
<comment type="caution">
    <text evidence="24">The sequence shown here is derived from an EMBL/GenBank/DDBJ whole genome shotgun (WGS) entry which is preliminary data.</text>
</comment>
<evidence type="ECO:0000256" key="14">
    <source>
        <dbReference type="ARBA" id="ARBA00023034"/>
    </source>
</evidence>
<evidence type="ECO:0000256" key="18">
    <source>
        <dbReference type="ARBA" id="ARBA00023228"/>
    </source>
</evidence>
<keyword evidence="18" id="KW-0458">Lysosome</keyword>
<evidence type="ECO:0000256" key="17">
    <source>
        <dbReference type="ARBA" id="ARBA00023180"/>
    </source>
</evidence>
<organism evidence="24 25">
    <name type="scientific">Jiulongibacter sediminis</name>
    <dbReference type="NCBI Taxonomy" id="1605367"/>
    <lineage>
        <taxon>Bacteria</taxon>
        <taxon>Pseudomonadati</taxon>
        <taxon>Bacteroidota</taxon>
        <taxon>Cytophagia</taxon>
        <taxon>Cytophagales</taxon>
        <taxon>Leadbetterellaceae</taxon>
        <taxon>Jiulongibacter</taxon>
    </lineage>
</organism>
<dbReference type="Pfam" id="PF04389">
    <property type="entry name" value="Peptidase_M28"/>
    <property type="match status" value="1"/>
</dbReference>
<dbReference type="PANTHER" id="PTHR12053">
    <property type="entry name" value="PROTEASE FAMILY M28 PLASMA GLUTAMATE CARBOXYPEPTIDASE-RELATED"/>
    <property type="match status" value="1"/>
</dbReference>
<dbReference type="AlphaFoldDB" id="A0A0P7BX14"/>
<evidence type="ECO:0000256" key="2">
    <source>
        <dbReference type="ARBA" id="ARBA00004371"/>
    </source>
</evidence>
<dbReference type="Gene3D" id="3.50.30.30">
    <property type="match status" value="1"/>
</dbReference>
<keyword evidence="14" id="KW-0333">Golgi apparatus</keyword>
<dbReference type="GO" id="GO:0005764">
    <property type="term" value="C:lysosome"/>
    <property type="evidence" value="ECO:0007669"/>
    <property type="project" value="UniProtKB-SubCell"/>
</dbReference>
<keyword evidence="24" id="KW-0031">Aminopeptidase</keyword>
<evidence type="ECO:0000256" key="16">
    <source>
        <dbReference type="ARBA" id="ARBA00023145"/>
    </source>
</evidence>
<keyword evidence="6" id="KW-0964">Secreted</keyword>
<feature type="signal peptide" evidence="21">
    <location>
        <begin position="1"/>
        <end position="23"/>
    </location>
</feature>
<evidence type="ECO:0000256" key="15">
    <source>
        <dbReference type="ARBA" id="ARBA00023049"/>
    </source>
</evidence>
<dbReference type="PANTHER" id="PTHR12053:SF3">
    <property type="entry name" value="CARBOXYPEPTIDASE Q"/>
    <property type="match status" value="1"/>
</dbReference>
<accession>A0A0P7BX14</accession>
<keyword evidence="25" id="KW-1185">Reference proteome</keyword>
<gene>
    <name evidence="24" type="ORF">AFM12_18840</name>
</gene>
<evidence type="ECO:0000313" key="24">
    <source>
        <dbReference type="EMBL" id="KPM46605.1"/>
    </source>
</evidence>
<dbReference type="SUPFAM" id="SSF53187">
    <property type="entry name" value="Zn-dependent exopeptidases"/>
    <property type="match status" value="1"/>
</dbReference>
<evidence type="ECO:0000256" key="8">
    <source>
        <dbReference type="ARBA" id="ARBA00022670"/>
    </source>
</evidence>
<dbReference type="InterPro" id="IPR007484">
    <property type="entry name" value="Peptidase_M28"/>
</dbReference>
<evidence type="ECO:0000256" key="10">
    <source>
        <dbReference type="ARBA" id="ARBA00022729"/>
    </source>
</evidence>
<dbReference type="STRING" id="1605367.AFM12_18840"/>
<dbReference type="GO" id="GO:0006508">
    <property type="term" value="P:proteolysis"/>
    <property type="evidence" value="ECO:0007669"/>
    <property type="project" value="UniProtKB-KW"/>
</dbReference>
<dbReference type="SUPFAM" id="SSF52025">
    <property type="entry name" value="PA domain"/>
    <property type="match status" value="1"/>
</dbReference>
<dbReference type="GO" id="GO:0005576">
    <property type="term" value="C:extracellular region"/>
    <property type="evidence" value="ECO:0007669"/>
    <property type="project" value="UniProtKB-SubCell"/>
</dbReference>
<evidence type="ECO:0000256" key="19">
    <source>
        <dbReference type="ARBA" id="ARBA00025833"/>
    </source>
</evidence>
<comment type="subunit">
    <text evidence="19">Homodimer. The monomeric form is inactive while the homodimer is active.</text>
</comment>
<evidence type="ECO:0000256" key="21">
    <source>
        <dbReference type="SAM" id="SignalP"/>
    </source>
</evidence>